<protein>
    <recommendedName>
        <fullName evidence="6">RING-type domain-containing protein</fullName>
    </recommendedName>
</protein>
<dbReference type="EMBL" id="LR877154">
    <property type="protein sequence ID" value="CAD2218075.1"/>
    <property type="molecule type" value="Genomic_DNA"/>
</dbReference>
<dbReference type="InterPro" id="IPR017907">
    <property type="entry name" value="Znf_RING_CS"/>
</dbReference>
<dbReference type="InterPro" id="IPR001841">
    <property type="entry name" value="Znf_RING"/>
</dbReference>
<dbReference type="Gene3D" id="3.30.40.10">
    <property type="entry name" value="Zinc/RING finger domain, C3HC4 (zinc finger)"/>
    <property type="match status" value="1"/>
</dbReference>
<dbReference type="GO" id="GO:0008270">
    <property type="term" value="F:zinc ion binding"/>
    <property type="evidence" value="ECO:0007669"/>
    <property type="project" value="UniProtKB-KW"/>
</dbReference>
<evidence type="ECO:0000259" key="6">
    <source>
        <dbReference type="PROSITE" id="PS50089"/>
    </source>
</evidence>
<name>A0A7G2CFG0_9TRYP</name>
<evidence type="ECO:0000256" key="2">
    <source>
        <dbReference type="ARBA" id="ARBA00022771"/>
    </source>
</evidence>
<accession>A0A7G2CFG0</accession>
<keyword evidence="1" id="KW-0479">Metal-binding</keyword>
<evidence type="ECO:0000313" key="7">
    <source>
        <dbReference type="EMBL" id="CAD2218075.1"/>
    </source>
</evidence>
<feature type="domain" description="RING-type" evidence="6">
    <location>
        <begin position="22"/>
        <end position="63"/>
    </location>
</feature>
<evidence type="ECO:0000256" key="4">
    <source>
        <dbReference type="PROSITE-ProRule" id="PRU00175"/>
    </source>
</evidence>
<keyword evidence="5" id="KW-1133">Transmembrane helix</keyword>
<reference evidence="7 8" key="1">
    <citation type="submission" date="2020-08" db="EMBL/GenBank/DDBJ databases">
        <authorList>
            <person name="Newling K."/>
            <person name="Davey J."/>
            <person name="Forrester S."/>
        </authorList>
    </citation>
    <scope>NUCLEOTIDE SEQUENCE [LARGE SCALE GENOMIC DNA]</scope>
    <source>
        <strain evidence="8">Crithidia deanei Carvalho (ATCC PRA-265)</strain>
    </source>
</reference>
<dbReference type="PROSITE" id="PS50089">
    <property type="entry name" value="ZF_RING_2"/>
    <property type="match status" value="1"/>
</dbReference>
<keyword evidence="3" id="KW-0862">Zinc</keyword>
<sequence>MEESPKDSGDDVVDLVAQELRCVVCYCVLIDPRVLKCQHSFCLRCLFFQVNYDRGEMLSVSCPFRCHENTISKGDIRTLPRNLAVSNIALLIRKQMYKKAPLIGANSTTETEGGVPSECEWCSRDSESCRVCPHCYSNICPKCRGPFSNHYYLCTELHDHAVSEEKPVSSPLTDAYNAVEEAVGGFEEAAAAQAATWRTIAPGTTGGGVPHYPFFITKKGASKLLVDHLTQSSSILPIHLKVEQIDSIRIATKQNQTVCTQVASGFSSNYDVIPKFTLGNLVVNPQDQHWGLSNRGSEALLLLANTIRVGQKVYEDMLAACREVTAVLNEVKSVARRALIIDNQGFQLYACHVMELAREEVVLVRNCILPQMLRLRHMEGLIGDAVINRYHQVYNQMIPSERHSVRSRCISFSRIELVLVNQADALMKRVFTKAEDLESYIDHLGKELVTLAQENSSSTCDNQSIISEAPCPSAKVVTADERKVKWWFSRSRPSRGRKNPPPSMADDPIHNLYADHSFLGQFHERSQTTEKLTTWVLQTLRHFLVLRQWCWFFTNTTVREIGLSEENCEALLTSEHSLQLEYDELLKKIGESARLNLQWEFAVLDLERMGFPVEANARLISLIGRKGEFKNDMLFSFTTAEETLGEMRRLRAYLSSLEADVNTFGSVRSYETQAELLNIMSSVVKTGHEHSKEVIRNWCAAEAALLMMITTRLNSEFHLRLEMYTYGSISSEMPNTSPEVFIKSLIAMEDDKLLEMVSQEAPSFFGKGNPSQEVWFYKKAIALQRFSDFGEKLRMIADGELTDGEAGYATQLVSLFPNRPQPLDRSERSAPHIVPRSHFFMFKTEQTREREKEENAVAEVQEGEEYRSDALEWMEETLFRCDDDEDEKRPTVVLTAKPISRDMDGKAKASQLFKQHFKFNPSSMVTASSNTLTMPFYVGLYSYKNGTRLYPFAIDAQTSDVWTVFPTNEVVSFSSYVAMIVGSPLFFILLNVLLKRFEIDSSLSLGYVPSFI</sequence>
<evidence type="ECO:0000313" key="8">
    <source>
        <dbReference type="Proteomes" id="UP000515908"/>
    </source>
</evidence>
<keyword evidence="5" id="KW-0812">Transmembrane</keyword>
<dbReference type="Proteomes" id="UP000515908">
    <property type="component" value="Chromosome 10"/>
</dbReference>
<keyword evidence="8" id="KW-1185">Reference proteome</keyword>
<dbReference type="PROSITE" id="PS00518">
    <property type="entry name" value="ZF_RING_1"/>
    <property type="match status" value="1"/>
</dbReference>
<organism evidence="7 8">
    <name type="scientific">Angomonas deanei</name>
    <dbReference type="NCBI Taxonomy" id="59799"/>
    <lineage>
        <taxon>Eukaryota</taxon>
        <taxon>Discoba</taxon>
        <taxon>Euglenozoa</taxon>
        <taxon>Kinetoplastea</taxon>
        <taxon>Metakinetoplastina</taxon>
        <taxon>Trypanosomatida</taxon>
        <taxon>Trypanosomatidae</taxon>
        <taxon>Strigomonadinae</taxon>
        <taxon>Angomonas</taxon>
    </lineage>
</organism>
<evidence type="ECO:0000256" key="1">
    <source>
        <dbReference type="ARBA" id="ARBA00022723"/>
    </source>
</evidence>
<evidence type="ECO:0000256" key="5">
    <source>
        <dbReference type="SAM" id="Phobius"/>
    </source>
</evidence>
<keyword evidence="5" id="KW-0472">Membrane</keyword>
<feature type="transmembrane region" description="Helical" evidence="5">
    <location>
        <begin position="973"/>
        <end position="994"/>
    </location>
</feature>
<dbReference type="SUPFAM" id="SSF57850">
    <property type="entry name" value="RING/U-box"/>
    <property type="match status" value="1"/>
</dbReference>
<gene>
    <name evidence="7" type="ORF">ADEAN_000556100</name>
</gene>
<dbReference type="InterPro" id="IPR013083">
    <property type="entry name" value="Znf_RING/FYVE/PHD"/>
</dbReference>
<dbReference type="AlphaFoldDB" id="A0A7G2CFG0"/>
<keyword evidence="2 4" id="KW-0863">Zinc-finger</keyword>
<dbReference type="VEuPathDB" id="TriTrypDB:ADEAN_000556100"/>
<evidence type="ECO:0000256" key="3">
    <source>
        <dbReference type="ARBA" id="ARBA00022833"/>
    </source>
</evidence>
<proteinExistence type="predicted"/>